<reference evidence="1" key="1">
    <citation type="submission" date="2023-07" db="EMBL/GenBank/DDBJ databases">
        <title>Genomic Encyclopedia of Type Strains, Phase IV (KMG-IV): sequencing the most valuable type-strain genomes for metagenomic binning, comparative biology and taxonomic classification.</title>
        <authorList>
            <person name="Goeker M."/>
        </authorList>
    </citation>
    <scope>NUCLEOTIDE SEQUENCE</scope>
    <source>
        <strain evidence="1">DSM 26174</strain>
    </source>
</reference>
<dbReference type="RefSeq" id="WP_309936476.1">
    <property type="nucleotide sequence ID" value="NZ_AP025305.1"/>
</dbReference>
<proteinExistence type="predicted"/>
<accession>A0AAE4BRA3</accession>
<evidence type="ECO:0000313" key="1">
    <source>
        <dbReference type="EMBL" id="MDR6237042.1"/>
    </source>
</evidence>
<evidence type="ECO:0000313" key="2">
    <source>
        <dbReference type="Proteomes" id="UP001185092"/>
    </source>
</evidence>
<dbReference type="Proteomes" id="UP001185092">
    <property type="component" value="Unassembled WGS sequence"/>
</dbReference>
<comment type="caution">
    <text evidence="1">The sequence shown here is derived from an EMBL/GenBank/DDBJ whole genome shotgun (WGS) entry which is preliminary data.</text>
</comment>
<sequence>MHDIVSRAVIRGVSRRKNFLIIQRYLQKYHQLDVPLHMLIRRASYLQAVCHSSAFLSHK</sequence>
<name>A0AAE4BRA3_9BACT</name>
<keyword evidence="2" id="KW-1185">Reference proteome</keyword>
<dbReference type="AlphaFoldDB" id="A0AAE4BRA3"/>
<protein>
    <submittedName>
        <fullName evidence="1">Uncharacterized protein</fullName>
    </submittedName>
</protein>
<organism evidence="1 2">
    <name type="scientific">Aureibacter tunicatorum</name>
    <dbReference type="NCBI Taxonomy" id="866807"/>
    <lineage>
        <taxon>Bacteria</taxon>
        <taxon>Pseudomonadati</taxon>
        <taxon>Bacteroidota</taxon>
        <taxon>Cytophagia</taxon>
        <taxon>Cytophagales</taxon>
        <taxon>Persicobacteraceae</taxon>
        <taxon>Aureibacter</taxon>
    </lineage>
</organism>
<dbReference type="EMBL" id="JAVDQD010000001">
    <property type="protein sequence ID" value="MDR6237042.1"/>
    <property type="molecule type" value="Genomic_DNA"/>
</dbReference>
<gene>
    <name evidence="1" type="ORF">HNQ88_000018</name>
</gene>